<dbReference type="Proteomes" id="UP000291838">
    <property type="component" value="Unassembled WGS sequence"/>
</dbReference>
<dbReference type="CDD" id="cd03469">
    <property type="entry name" value="Rieske_RO_Alpha_N"/>
    <property type="match status" value="1"/>
</dbReference>
<proteinExistence type="predicted"/>
<dbReference type="EMBL" id="SDWS01000002">
    <property type="protein sequence ID" value="RYB92264.1"/>
    <property type="molecule type" value="Genomic_DNA"/>
</dbReference>
<dbReference type="PRINTS" id="PR00090">
    <property type="entry name" value="RNGDIOXGNASE"/>
</dbReference>
<reference evidence="9 10" key="1">
    <citation type="submission" date="2019-01" db="EMBL/GenBank/DDBJ databases">
        <title>Novel species of Nocardioides.</title>
        <authorList>
            <person name="Liu Q."/>
            <person name="Xin Y.-H."/>
        </authorList>
    </citation>
    <scope>NUCLEOTIDE SEQUENCE [LARGE SCALE GENOMIC DNA]</scope>
    <source>
        <strain evidence="9 10">HLT3-15</strain>
    </source>
</reference>
<evidence type="ECO:0000256" key="3">
    <source>
        <dbReference type="ARBA" id="ARBA00022723"/>
    </source>
</evidence>
<dbReference type="PANTHER" id="PTHR43756:SF5">
    <property type="entry name" value="CHOLINE MONOOXYGENASE, CHLOROPLASTIC"/>
    <property type="match status" value="1"/>
</dbReference>
<organism evidence="9 10">
    <name type="scientific">Nocardioides glacieisoli</name>
    <dbReference type="NCBI Taxonomy" id="1168730"/>
    <lineage>
        <taxon>Bacteria</taxon>
        <taxon>Bacillati</taxon>
        <taxon>Actinomycetota</taxon>
        <taxon>Actinomycetes</taxon>
        <taxon>Propionibacteriales</taxon>
        <taxon>Nocardioidaceae</taxon>
        <taxon>Nocardioides</taxon>
    </lineage>
</organism>
<evidence type="ECO:0000256" key="6">
    <source>
        <dbReference type="ARBA" id="ARBA00023014"/>
    </source>
</evidence>
<accession>A0A4Q2RWD1</accession>
<dbReference type="Gene3D" id="3.90.380.10">
    <property type="entry name" value="Naphthalene 1,2-dioxygenase Alpha Subunit, Chain A, domain 1"/>
    <property type="match status" value="2"/>
</dbReference>
<dbReference type="Pfam" id="PF00848">
    <property type="entry name" value="Ring_hydroxyl_A"/>
    <property type="match status" value="1"/>
</dbReference>
<evidence type="ECO:0000256" key="7">
    <source>
        <dbReference type="ARBA" id="ARBA00023027"/>
    </source>
</evidence>
<dbReference type="GO" id="GO:0005506">
    <property type="term" value="F:iron ion binding"/>
    <property type="evidence" value="ECO:0007669"/>
    <property type="project" value="InterPro"/>
</dbReference>
<dbReference type="InterPro" id="IPR015881">
    <property type="entry name" value="ARHD_Rieske_2Fe_2S"/>
</dbReference>
<evidence type="ECO:0000259" key="8">
    <source>
        <dbReference type="PROSITE" id="PS51296"/>
    </source>
</evidence>
<feature type="domain" description="Rieske" evidence="8">
    <location>
        <begin position="84"/>
        <end position="191"/>
    </location>
</feature>
<name>A0A4Q2RWD1_9ACTN</name>
<dbReference type="CDD" id="cd00680">
    <property type="entry name" value="RHO_alpha_C"/>
    <property type="match status" value="1"/>
</dbReference>
<dbReference type="InterPro" id="IPR015879">
    <property type="entry name" value="Ring_hydroxy_dOase_asu_C_dom"/>
</dbReference>
<dbReference type="InterPro" id="IPR036922">
    <property type="entry name" value="Rieske_2Fe-2S_sf"/>
</dbReference>
<evidence type="ECO:0000256" key="2">
    <source>
        <dbReference type="ARBA" id="ARBA00022714"/>
    </source>
</evidence>
<dbReference type="AlphaFoldDB" id="A0A4Q2RWD1"/>
<dbReference type="OrthoDB" id="5243643at2"/>
<keyword evidence="3" id="KW-0479">Metal-binding</keyword>
<dbReference type="PROSITE" id="PS51296">
    <property type="entry name" value="RIESKE"/>
    <property type="match status" value="1"/>
</dbReference>
<dbReference type="PANTHER" id="PTHR43756">
    <property type="entry name" value="CHOLINE MONOOXYGENASE, CHLOROPLASTIC"/>
    <property type="match status" value="1"/>
</dbReference>
<dbReference type="SUPFAM" id="SSF55961">
    <property type="entry name" value="Bet v1-like"/>
    <property type="match status" value="1"/>
</dbReference>
<keyword evidence="6" id="KW-0411">Iron-sulfur</keyword>
<evidence type="ECO:0000256" key="1">
    <source>
        <dbReference type="ARBA" id="ARBA00001962"/>
    </source>
</evidence>
<dbReference type="InterPro" id="IPR001663">
    <property type="entry name" value="Rng_hydr_dOase-A"/>
</dbReference>
<dbReference type="GO" id="GO:0004497">
    <property type="term" value="F:monooxygenase activity"/>
    <property type="evidence" value="ECO:0007669"/>
    <property type="project" value="UniProtKB-ARBA"/>
</dbReference>
<keyword evidence="2" id="KW-0001">2Fe-2S</keyword>
<keyword evidence="10" id="KW-1185">Reference proteome</keyword>
<dbReference type="Pfam" id="PF00355">
    <property type="entry name" value="Rieske"/>
    <property type="match status" value="1"/>
</dbReference>
<keyword evidence="5" id="KW-0408">Iron</keyword>
<dbReference type="SUPFAM" id="SSF50022">
    <property type="entry name" value="ISP domain"/>
    <property type="match status" value="1"/>
</dbReference>
<dbReference type="InterPro" id="IPR017941">
    <property type="entry name" value="Rieske_2Fe-2S"/>
</dbReference>
<keyword evidence="9" id="KW-0223">Dioxygenase</keyword>
<evidence type="ECO:0000256" key="4">
    <source>
        <dbReference type="ARBA" id="ARBA00023002"/>
    </source>
</evidence>
<dbReference type="GO" id="GO:0051213">
    <property type="term" value="F:dioxygenase activity"/>
    <property type="evidence" value="ECO:0007669"/>
    <property type="project" value="UniProtKB-KW"/>
</dbReference>
<protein>
    <submittedName>
        <fullName evidence="9">Aromatic ring-hydroxylating dioxygenase subunit alpha</fullName>
    </submittedName>
</protein>
<dbReference type="GO" id="GO:0051537">
    <property type="term" value="F:2 iron, 2 sulfur cluster binding"/>
    <property type="evidence" value="ECO:0007669"/>
    <property type="project" value="UniProtKB-KW"/>
</dbReference>
<dbReference type="Gene3D" id="2.102.10.10">
    <property type="entry name" value="Rieske [2Fe-2S] iron-sulphur domain"/>
    <property type="match status" value="1"/>
</dbReference>
<evidence type="ECO:0000313" key="10">
    <source>
        <dbReference type="Proteomes" id="UP000291838"/>
    </source>
</evidence>
<sequence length="399" mass="45340">MGQEPQVGLAQIRLAAALRSPPVLTDIDALTKTDDQERTVTLTRDQLAAELKDAIATNSGLPTHWYNAEEVLQLEQELIFRKSWYHVGHLDQLANVGDFVTATIAGASVLLTRTEDGIRGYFNTCRHRGHLVKSEPQGNAKSLLCRYHGWNYDLDGSLRSAPYAQDEVGFDKCMFSLTPIKVDYWGPLVFANLDVNAPAFMELFHELPTQAAKEGWHMGEGFRRVPREPYTIEANWKLVVDNSIECTHCTLTHPNFARTYNVKMPVYEYHEFENYSYQWGPAQVEQRVGNYQQWFLFPHTLPVRAGGIVYDFWTFEPLSATKTLASGVHYFHESVTDAEIEAYYEGYSTITQEDQAVMENMQRGLNPAYSGPANRNLVKGGERLLQHMQSLMLNSFENA</sequence>
<evidence type="ECO:0000256" key="5">
    <source>
        <dbReference type="ARBA" id="ARBA00023004"/>
    </source>
</evidence>
<keyword evidence="4" id="KW-0560">Oxidoreductase</keyword>
<gene>
    <name evidence="9" type="ORF">EUA06_04690</name>
</gene>
<comment type="caution">
    <text evidence="9">The sequence shown here is derived from an EMBL/GenBank/DDBJ whole genome shotgun (WGS) entry which is preliminary data.</text>
</comment>
<comment type="cofactor">
    <cofactor evidence="1">
        <name>Fe cation</name>
        <dbReference type="ChEBI" id="CHEBI:24875"/>
    </cofactor>
</comment>
<dbReference type="PROSITE" id="PS00570">
    <property type="entry name" value="RING_HYDROXYL_ALPHA"/>
    <property type="match status" value="1"/>
</dbReference>
<keyword evidence="7" id="KW-0520">NAD</keyword>
<dbReference type="GO" id="GO:0016705">
    <property type="term" value="F:oxidoreductase activity, acting on paired donors, with incorporation or reduction of molecular oxygen"/>
    <property type="evidence" value="ECO:0007669"/>
    <property type="project" value="UniProtKB-ARBA"/>
</dbReference>
<evidence type="ECO:0000313" key="9">
    <source>
        <dbReference type="EMBL" id="RYB92264.1"/>
    </source>
</evidence>